<feature type="domain" description="PH" evidence="2">
    <location>
        <begin position="326"/>
        <end position="433"/>
    </location>
</feature>
<proteinExistence type="predicted"/>
<accession>A0A168KSF6</accession>
<dbReference type="SMART" id="SM00233">
    <property type="entry name" value="PH"/>
    <property type="match status" value="1"/>
</dbReference>
<dbReference type="PANTHER" id="PTHR38700">
    <property type="entry name" value="YALI0E22418P"/>
    <property type="match status" value="1"/>
</dbReference>
<dbReference type="Proteomes" id="UP000078561">
    <property type="component" value="Unassembled WGS sequence"/>
</dbReference>
<dbReference type="STRING" id="4829.A0A168KSF6"/>
<evidence type="ECO:0000313" key="3">
    <source>
        <dbReference type="EMBL" id="SAL95321.1"/>
    </source>
</evidence>
<feature type="region of interest" description="Disordered" evidence="1">
    <location>
        <begin position="450"/>
        <end position="565"/>
    </location>
</feature>
<reference evidence="3" key="1">
    <citation type="submission" date="2016-04" db="EMBL/GenBank/DDBJ databases">
        <authorList>
            <person name="Evans L.H."/>
            <person name="Alamgir A."/>
            <person name="Owens N."/>
            <person name="Weber N.D."/>
            <person name="Virtaneva K."/>
            <person name="Barbian K."/>
            <person name="Babar A."/>
            <person name="Rosenke K."/>
        </authorList>
    </citation>
    <scope>NUCLEOTIDE SEQUENCE [LARGE SCALE GENOMIC DNA]</scope>
    <source>
        <strain evidence="3">CBS 101.48</strain>
    </source>
</reference>
<dbReference type="PROSITE" id="PS50003">
    <property type="entry name" value="PH_DOMAIN"/>
    <property type="match status" value="1"/>
</dbReference>
<protein>
    <recommendedName>
        <fullName evidence="2">PH domain-containing protein</fullName>
    </recommendedName>
</protein>
<dbReference type="SUPFAM" id="SSF50729">
    <property type="entry name" value="PH domain-like"/>
    <property type="match status" value="1"/>
</dbReference>
<feature type="compositionally biased region" description="Low complexity" evidence="1">
    <location>
        <begin position="125"/>
        <end position="138"/>
    </location>
</feature>
<feature type="compositionally biased region" description="Polar residues" evidence="1">
    <location>
        <begin position="641"/>
        <end position="656"/>
    </location>
</feature>
<evidence type="ECO:0000313" key="4">
    <source>
        <dbReference type="Proteomes" id="UP000078561"/>
    </source>
</evidence>
<sequence>MSSDLDSVLQDLEKQVLDFSLDIVDANADEECLQLSTQATNTEHSQFQEAQIVSTILVDDDTAVNPFARQSPSDNPTSTTSTILTERRQQVSPRAIGLARTLSAAGTRKFPKKLLPDEPIPCIPPQSSISSPSSSLPSNCVTTEPTPSINSDGLQQRAPLIQAGIEKEHLMMVTGSAPFNHTGTERGPARQHNDHTQYQYQHRNHHQATHPTATSTPETTIIAPTKTMPTRIFIENAQTHKTVQLTNVLTAAMVIQYLKRKELLDNSDDWTLFEIANSHSVERPLRLWEIVMDVTSYWEQNANNALLIKKYSFYESLTANSIKDRPSPVHGWLNIEYKKGKWQKRYCFIKDHAIHYAKDSKCANSAIFCPLAGFDVYTLLQPCSSSPTPFTFTLRAQNRAAIFEKEHDYIRHLTAENQDRLEAWVLGIRQAKSIIHYQEYPERVHHPLAPLTSTTTTHSNGTDHNLRRHKSTKREPGTQDTDNNNNSDDRFKGMTRSKSTSRRITDESIKRNASTRGLSRNNTVSRSREHHSPSLSHHSGSKDVNDFATTGSTMNDGTSTTNNITGSNTLIRIEDKVQFSKGSLLAKGGSASNHSPTSVPATAPPATMATVNSSSPQNSHPHHHQQSSGRTMMPRSKSTREATTAGSHHNQPYQRSQGDDRILSHHTSIHRKDRNQHRQQHDVPLPNTHAILSSSSGNPVSIATAPHNMHSGRVQLHDTPERVHTQALLNRQMKPLLNFDRTPPLDQRRQ</sequence>
<dbReference type="InterPro" id="IPR001849">
    <property type="entry name" value="PH_domain"/>
</dbReference>
<dbReference type="Gene3D" id="2.30.29.30">
    <property type="entry name" value="Pleckstrin-homology domain (PH domain)/Phosphotyrosine-binding domain (PTB)"/>
    <property type="match status" value="1"/>
</dbReference>
<feature type="compositionally biased region" description="Low complexity" evidence="1">
    <location>
        <begin position="452"/>
        <end position="463"/>
    </location>
</feature>
<name>A0A168KSF6_ABSGL</name>
<feature type="compositionally biased region" description="Low complexity" evidence="1">
    <location>
        <begin position="595"/>
        <end position="619"/>
    </location>
</feature>
<dbReference type="Pfam" id="PF00169">
    <property type="entry name" value="PH"/>
    <property type="match status" value="1"/>
</dbReference>
<keyword evidence="4" id="KW-1185">Reference proteome</keyword>
<dbReference type="InterPro" id="IPR029071">
    <property type="entry name" value="Ubiquitin-like_domsf"/>
</dbReference>
<dbReference type="SUPFAM" id="SSF54236">
    <property type="entry name" value="Ubiquitin-like"/>
    <property type="match status" value="1"/>
</dbReference>
<feature type="region of interest" description="Disordered" evidence="1">
    <location>
        <begin position="585"/>
        <end position="660"/>
    </location>
</feature>
<dbReference type="AlphaFoldDB" id="A0A168KSF6"/>
<gene>
    <name evidence="3" type="primary">ABSGL_00639.1 scaffold 832</name>
</gene>
<feature type="region of interest" description="Disordered" evidence="1">
    <location>
        <begin position="124"/>
        <end position="153"/>
    </location>
</feature>
<dbReference type="OMA" id="KCANSAI"/>
<dbReference type="Pfam" id="PF21989">
    <property type="entry name" value="RA_2"/>
    <property type="match status" value="1"/>
</dbReference>
<dbReference type="InParanoid" id="A0A168KSF6"/>
<evidence type="ECO:0000259" key="2">
    <source>
        <dbReference type="PROSITE" id="PS50003"/>
    </source>
</evidence>
<feature type="compositionally biased region" description="Low complexity" evidence="1">
    <location>
        <begin position="555"/>
        <end position="565"/>
    </location>
</feature>
<dbReference type="InterPro" id="IPR011993">
    <property type="entry name" value="PH-like_dom_sf"/>
</dbReference>
<dbReference type="EMBL" id="LT550270">
    <property type="protein sequence ID" value="SAL95321.1"/>
    <property type="molecule type" value="Genomic_DNA"/>
</dbReference>
<evidence type="ECO:0000256" key="1">
    <source>
        <dbReference type="SAM" id="MobiDB-lite"/>
    </source>
</evidence>
<feature type="compositionally biased region" description="Polar residues" evidence="1">
    <location>
        <begin position="511"/>
        <end position="524"/>
    </location>
</feature>
<dbReference type="PANTHER" id="PTHR38700:SF1">
    <property type="entry name" value="PH DOMAIN-CONTAINING PROTEIN"/>
    <property type="match status" value="1"/>
</dbReference>
<dbReference type="Gene3D" id="3.10.20.90">
    <property type="entry name" value="Phosphatidylinositol 3-kinase Catalytic Subunit, Chain A, domain 1"/>
    <property type="match status" value="1"/>
</dbReference>
<feature type="compositionally biased region" description="Polar residues" evidence="1">
    <location>
        <begin position="139"/>
        <end position="153"/>
    </location>
</feature>
<organism evidence="3">
    <name type="scientific">Absidia glauca</name>
    <name type="common">Pin mould</name>
    <dbReference type="NCBI Taxonomy" id="4829"/>
    <lineage>
        <taxon>Eukaryota</taxon>
        <taxon>Fungi</taxon>
        <taxon>Fungi incertae sedis</taxon>
        <taxon>Mucoromycota</taxon>
        <taxon>Mucoromycotina</taxon>
        <taxon>Mucoromycetes</taxon>
        <taxon>Mucorales</taxon>
        <taxon>Cunninghamellaceae</taxon>
        <taxon>Absidia</taxon>
    </lineage>
</organism>
<dbReference type="OrthoDB" id="43122at2759"/>